<feature type="transmembrane region" description="Helical" evidence="6">
    <location>
        <begin position="305"/>
        <end position="323"/>
    </location>
</feature>
<feature type="transmembrane region" description="Helical" evidence="6">
    <location>
        <begin position="373"/>
        <end position="390"/>
    </location>
</feature>
<evidence type="ECO:0000256" key="5">
    <source>
        <dbReference type="ARBA" id="ARBA00023136"/>
    </source>
</evidence>
<dbReference type="Gene3D" id="1.20.1250.20">
    <property type="entry name" value="MFS general substrate transporter like domains"/>
    <property type="match status" value="1"/>
</dbReference>
<dbReference type="EMBL" id="LNYI01000004">
    <property type="protein sequence ID" value="KTD25401.1"/>
    <property type="molecule type" value="Genomic_DNA"/>
</dbReference>
<evidence type="ECO:0000313" key="9">
    <source>
        <dbReference type="Proteomes" id="UP000054869"/>
    </source>
</evidence>
<feature type="transmembrane region" description="Helical" evidence="6">
    <location>
        <begin position="61"/>
        <end position="81"/>
    </location>
</feature>
<keyword evidence="2" id="KW-0813">Transport</keyword>
<dbReference type="eggNOG" id="COG2814">
    <property type="taxonomic scope" value="Bacteria"/>
</dbReference>
<feature type="transmembrane region" description="Helical" evidence="6">
    <location>
        <begin position="329"/>
        <end position="352"/>
    </location>
</feature>
<keyword evidence="4 6" id="KW-1133">Transmembrane helix</keyword>
<dbReference type="AlphaFoldDB" id="A0A0W0VZJ7"/>
<feature type="transmembrane region" description="Helical" evidence="6">
    <location>
        <begin position="153"/>
        <end position="175"/>
    </location>
</feature>
<evidence type="ECO:0000259" key="7">
    <source>
        <dbReference type="PROSITE" id="PS50850"/>
    </source>
</evidence>
<evidence type="ECO:0000256" key="2">
    <source>
        <dbReference type="ARBA" id="ARBA00022448"/>
    </source>
</evidence>
<evidence type="ECO:0000313" key="8">
    <source>
        <dbReference type="EMBL" id="KTD25401.1"/>
    </source>
</evidence>
<feature type="transmembrane region" description="Helical" evidence="6">
    <location>
        <begin position="278"/>
        <end position="298"/>
    </location>
</feature>
<feature type="transmembrane region" description="Helical" evidence="6">
    <location>
        <begin position="20"/>
        <end position="41"/>
    </location>
</feature>
<dbReference type="GO" id="GO:0016020">
    <property type="term" value="C:membrane"/>
    <property type="evidence" value="ECO:0007669"/>
    <property type="project" value="UniProtKB-SubCell"/>
</dbReference>
<dbReference type="PROSITE" id="PS50850">
    <property type="entry name" value="MFS"/>
    <property type="match status" value="1"/>
</dbReference>
<dbReference type="RefSeq" id="WP_051546323.1">
    <property type="nucleotide sequence ID" value="NZ_CAAAJD010000007.1"/>
</dbReference>
<dbReference type="InterPro" id="IPR020846">
    <property type="entry name" value="MFS_dom"/>
</dbReference>
<evidence type="ECO:0000256" key="6">
    <source>
        <dbReference type="SAM" id="Phobius"/>
    </source>
</evidence>
<keyword evidence="5 6" id="KW-0472">Membrane</keyword>
<dbReference type="InterPro" id="IPR011701">
    <property type="entry name" value="MFS"/>
</dbReference>
<feature type="domain" description="Major facilitator superfamily (MFS) profile" evidence="7">
    <location>
        <begin position="20"/>
        <end position="417"/>
    </location>
</feature>
<evidence type="ECO:0000256" key="1">
    <source>
        <dbReference type="ARBA" id="ARBA00004141"/>
    </source>
</evidence>
<feature type="transmembrane region" description="Helical" evidence="6">
    <location>
        <begin position="187"/>
        <end position="208"/>
    </location>
</feature>
<evidence type="ECO:0000256" key="3">
    <source>
        <dbReference type="ARBA" id="ARBA00022692"/>
    </source>
</evidence>
<sequence>MNINPSSLPKQNPLAAILPLYLVIFFGFVGYSLMITVFTPMLLHAQGDLLSTKTSMTWRTILLGILLALYPLGQFIGSPVLGALSDHYGRRKILIFSLSLTIFFYFLITLSLYLQNLILLMSSLFLAGLSESNIVVAQGAIADVAEEKERGRLFGYIYLSASSAYVIGPLVGGILANPKLIPWFNDATPFAAICICLIILLMWVSYYFKETLNLQMNQEKIAYLKLLTNFFTIFRANDIRFLFLINFLLYLAIFGFFRCYPMYLVDEFHMQVGQLSQFIAWVAVPIILGNIWLTGFLAQRYLPRNMTIVSAALTGMFMILIVIPNEMNFLWITLFLTSLALAVCLPACATLLSVSAPNEEQGKVMGNNQSLQVLAESLSGVIGGLLAAIIVKLSLIVLAITALFSALLLYINTVQKK</sequence>
<dbReference type="InterPro" id="IPR036259">
    <property type="entry name" value="MFS_trans_sf"/>
</dbReference>
<reference evidence="8 9" key="1">
    <citation type="submission" date="2015-11" db="EMBL/GenBank/DDBJ databases">
        <title>Genomic analysis of 38 Legionella species identifies large and diverse effector repertoires.</title>
        <authorList>
            <person name="Burstein D."/>
            <person name="Amaro F."/>
            <person name="Zusman T."/>
            <person name="Lifshitz Z."/>
            <person name="Cohen O."/>
            <person name="Gilbert J.A."/>
            <person name="Pupko T."/>
            <person name="Shuman H.A."/>
            <person name="Segal G."/>
        </authorList>
    </citation>
    <scope>NUCLEOTIDE SEQUENCE [LARGE SCALE GENOMIC DNA]</scope>
    <source>
        <strain evidence="8 9">ATCC 49751</strain>
    </source>
</reference>
<dbReference type="PANTHER" id="PTHR23504">
    <property type="entry name" value="MAJOR FACILITATOR SUPERFAMILY DOMAIN-CONTAINING PROTEIN 10"/>
    <property type="match status" value="1"/>
</dbReference>
<keyword evidence="3 6" id="KW-0812">Transmembrane</keyword>
<gene>
    <name evidence="8" type="ORF">Llan_0147</name>
</gene>
<dbReference type="PANTHER" id="PTHR23504:SF15">
    <property type="entry name" value="MAJOR FACILITATOR SUPERFAMILY (MFS) PROFILE DOMAIN-CONTAINING PROTEIN"/>
    <property type="match status" value="1"/>
</dbReference>
<organism evidence="8 9">
    <name type="scientific">Legionella lansingensis</name>
    <dbReference type="NCBI Taxonomy" id="45067"/>
    <lineage>
        <taxon>Bacteria</taxon>
        <taxon>Pseudomonadati</taxon>
        <taxon>Pseudomonadota</taxon>
        <taxon>Gammaproteobacteria</taxon>
        <taxon>Legionellales</taxon>
        <taxon>Legionellaceae</taxon>
        <taxon>Legionella</taxon>
    </lineage>
</organism>
<keyword evidence="9" id="KW-1185">Reference proteome</keyword>
<comment type="subcellular location">
    <subcellularLocation>
        <location evidence="1">Membrane</location>
        <topology evidence="1">Multi-pass membrane protein</topology>
    </subcellularLocation>
</comment>
<protein>
    <submittedName>
        <fullName evidence="8">Transporter of the major facilitator superfamily (MFS)</fullName>
    </submittedName>
</protein>
<dbReference type="GO" id="GO:0022857">
    <property type="term" value="F:transmembrane transporter activity"/>
    <property type="evidence" value="ECO:0007669"/>
    <property type="project" value="InterPro"/>
</dbReference>
<feature type="transmembrane region" description="Helical" evidence="6">
    <location>
        <begin position="241"/>
        <end position="258"/>
    </location>
</feature>
<evidence type="ECO:0000256" key="4">
    <source>
        <dbReference type="ARBA" id="ARBA00022989"/>
    </source>
</evidence>
<dbReference type="InterPro" id="IPR005829">
    <property type="entry name" value="Sugar_transporter_CS"/>
</dbReference>
<proteinExistence type="predicted"/>
<dbReference type="Proteomes" id="UP000054869">
    <property type="component" value="Unassembled WGS sequence"/>
</dbReference>
<dbReference type="SUPFAM" id="SSF103473">
    <property type="entry name" value="MFS general substrate transporter"/>
    <property type="match status" value="1"/>
</dbReference>
<dbReference type="PROSITE" id="PS00216">
    <property type="entry name" value="SUGAR_TRANSPORT_1"/>
    <property type="match status" value="1"/>
</dbReference>
<dbReference type="PATRIC" id="fig|45067.4.peg.152"/>
<feature type="transmembrane region" description="Helical" evidence="6">
    <location>
        <begin position="93"/>
        <end position="114"/>
    </location>
</feature>
<name>A0A0W0VZJ7_9GAMM</name>
<feature type="transmembrane region" description="Helical" evidence="6">
    <location>
        <begin position="120"/>
        <end position="141"/>
    </location>
</feature>
<dbReference type="Pfam" id="PF07690">
    <property type="entry name" value="MFS_1"/>
    <property type="match status" value="1"/>
</dbReference>
<accession>A0A0W0VZJ7</accession>
<comment type="caution">
    <text evidence="8">The sequence shown here is derived from an EMBL/GenBank/DDBJ whole genome shotgun (WGS) entry which is preliminary data.</text>
</comment>
<feature type="transmembrane region" description="Helical" evidence="6">
    <location>
        <begin position="396"/>
        <end position="414"/>
    </location>
</feature>